<dbReference type="HOGENOM" id="CLU_138066_1_0_1"/>
<dbReference type="EMBL" id="DS995904">
    <property type="protein sequence ID" value="EEA20928.1"/>
    <property type="molecule type" value="Genomic_DNA"/>
</dbReference>
<dbReference type="PhylomeDB" id="B6QP07"/>
<accession>B6QP07</accession>
<dbReference type="Gene3D" id="3.20.20.100">
    <property type="entry name" value="NADP-dependent oxidoreductase domain"/>
    <property type="match status" value="1"/>
</dbReference>
<evidence type="ECO:0000313" key="4">
    <source>
        <dbReference type="EMBL" id="EEA20928.1"/>
    </source>
</evidence>
<evidence type="ECO:0000256" key="2">
    <source>
        <dbReference type="ARBA" id="ARBA00038157"/>
    </source>
</evidence>
<evidence type="ECO:0000313" key="5">
    <source>
        <dbReference type="Proteomes" id="UP000001294"/>
    </source>
</evidence>
<gene>
    <name evidence="4" type="ORF">PMAA_047400</name>
</gene>
<evidence type="ECO:0000259" key="3">
    <source>
        <dbReference type="Pfam" id="PF00248"/>
    </source>
</evidence>
<dbReference type="VEuPathDB" id="FungiDB:PMAA_047400"/>
<dbReference type="InterPro" id="IPR050523">
    <property type="entry name" value="AKR_Detox_Biosynth"/>
</dbReference>
<feature type="domain" description="NADP-dependent oxidoreductase" evidence="3">
    <location>
        <begin position="2"/>
        <end position="106"/>
    </location>
</feature>
<keyword evidence="5" id="KW-1185">Reference proteome</keyword>
<protein>
    <submittedName>
        <fullName evidence="4">Norsolorinic acid reductase, putative</fullName>
    </submittedName>
</protein>
<dbReference type="Proteomes" id="UP000001294">
    <property type="component" value="Unassembled WGS sequence"/>
</dbReference>
<dbReference type="SUPFAM" id="SSF51430">
    <property type="entry name" value="NAD(P)-linked oxidoreductase"/>
    <property type="match status" value="1"/>
</dbReference>
<dbReference type="PANTHER" id="PTHR43364:SF2">
    <property type="entry name" value="ARYL-ALCOHOL DEHYDROGENASE AAD10-RELATED"/>
    <property type="match status" value="1"/>
</dbReference>
<comment type="similarity">
    <text evidence="2">Belongs to the aldo/keto reductase family. Aldo/keto reductase 2 subfamily.</text>
</comment>
<reference evidence="5" key="1">
    <citation type="journal article" date="2015" name="Genome Announc.">
        <title>Genome sequence of the AIDS-associated pathogen Penicillium marneffei (ATCC18224) and its near taxonomic relative Talaromyces stipitatus (ATCC10500).</title>
        <authorList>
            <person name="Nierman W.C."/>
            <person name="Fedorova-Abrams N.D."/>
            <person name="Andrianopoulos A."/>
        </authorList>
    </citation>
    <scope>NUCLEOTIDE SEQUENCE [LARGE SCALE GENOMIC DNA]</scope>
    <source>
        <strain evidence="5">ATCC 18224 / CBS 334.59 / QM 7333</strain>
    </source>
</reference>
<organism evidence="4 5">
    <name type="scientific">Talaromyces marneffei (strain ATCC 18224 / CBS 334.59 / QM 7333)</name>
    <name type="common">Penicillium marneffei</name>
    <dbReference type="NCBI Taxonomy" id="441960"/>
    <lineage>
        <taxon>Eukaryota</taxon>
        <taxon>Fungi</taxon>
        <taxon>Dikarya</taxon>
        <taxon>Ascomycota</taxon>
        <taxon>Pezizomycotina</taxon>
        <taxon>Eurotiomycetes</taxon>
        <taxon>Eurotiomycetidae</taxon>
        <taxon>Eurotiales</taxon>
        <taxon>Trichocomaceae</taxon>
        <taxon>Talaromyces</taxon>
        <taxon>Talaromyces sect. Talaromyces</taxon>
    </lineage>
</organism>
<dbReference type="PANTHER" id="PTHR43364">
    <property type="entry name" value="NADH-SPECIFIC METHYLGLYOXAL REDUCTASE-RELATED"/>
    <property type="match status" value="1"/>
</dbReference>
<dbReference type="STRING" id="441960.B6QP07"/>
<sequence>MALHFGMALCPWDVLGGGQFKTARQLEAAENSNQGSRSGVSAALERVVSGHGINSVQQIALAYIMQKARNVFPVVGGRMVEHLHDNIGALSIYLTDEQIRYLDSIKDFDLGFPLNFIGDDPKEIGTQPRMMEILTGAKIAWQKSPKPIGHD</sequence>
<evidence type="ECO:0000256" key="1">
    <source>
        <dbReference type="ARBA" id="ARBA00023002"/>
    </source>
</evidence>
<dbReference type="Pfam" id="PF00248">
    <property type="entry name" value="Aldo_ket_red"/>
    <property type="match status" value="1"/>
</dbReference>
<name>B6QP07_TALMQ</name>
<dbReference type="InterPro" id="IPR023210">
    <property type="entry name" value="NADP_OxRdtase_dom"/>
</dbReference>
<keyword evidence="1" id="KW-0560">Oxidoreductase</keyword>
<dbReference type="GO" id="GO:0016491">
    <property type="term" value="F:oxidoreductase activity"/>
    <property type="evidence" value="ECO:0007669"/>
    <property type="project" value="UniProtKB-KW"/>
</dbReference>
<proteinExistence type="inferred from homology"/>
<dbReference type="InterPro" id="IPR036812">
    <property type="entry name" value="NAD(P)_OxRdtase_dom_sf"/>
</dbReference>
<dbReference type="AlphaFoldDB" id="B6QP07"/>